<comment type="similarity">
    <text evidence="1">Belongs to the protein kinase superfamily. NEK Ser/Thr protein kinase family. NIMA subfamily.</text>
</comment>
<dbReference type="InterPro" id="IPR017441">
    <property type="entry name" value="Protein_kinase_ATP_BS"/>
</dbReference>
<dbReference type="PROSITE" id="PS00109">
    <property type="entry name" value="PROTEIN_KINASE_TYR"/>
    <property type="match status" value="1"/>
</dbReference>
<feature type="repeat" description="ARM" evidence="7">
    <location>
        <begin position="155"/>
        <end position="199"/>
    </location>
</feature>
<evidence type="ECO:0000256" key="4">
    <source>
        <dbReference type="ARBA" id="ARBA00022741"/>
    </source>
</evidence>
<evidence type="ECO:0000256" key="2">
    <source>
        <dbReference type="ARBA" id="ARBA00012513"/>
    </source>
</evidence>
<evidence type="ECO:0000256" key="6">
    <source>
        <dbReference type="ARBA" id="ARBA00022840"/>
    </source>
</evidence>
<comment type="caution">
    <text evidence="10">The sequence shown here is derived from an EMBL/GenBank/DDBJ whole genome shotgun (WGS) entry which is preliminary data.</text>
</comment>
<keyword evidence="6 8" id="KW-0067">ATP-binding</keyword>
<dbReference type="PROSITE" id="PS50011">
    <property type="entry name" value="PROTEIN_KINASE_DOM"/>
    <property type="match status" value="1"/>
</dbReference>
<organism evidence="10 11">
    <name type="scientific">Chrysochromulina tobinii</name>
    <dbReference type="NCBI Taxonomy" id="1460289"/>
    <lineage>
        <taxon>Eukaryota</taxon>
        <taxon>Haptista</taxon>
        <taxon>Haptophyta</taxon>
        <taxon>Prymnesiophyceae</taxon>
        <taxon>Prymnesiales</taxon>
        <taxon>Chrysochromulinaceae</taxon>
        <taxon>Chrysochromulina</taxon>
    </lineage>
</organism>
<dbReference type="Proteomes" id="UP000037460">
    <property type="component" value="Unassembled WGS sequence"/>
</dbReference>
<dbReference type="InterPro" id="IPR000225">
    <property type="entry name" value="Armadillo"/>
</dbReference>
<gene>
    <name evidence="10" type="ORF">Ctob_003590</name>
</gene>
<evidence type="ECO:0000259" key="9">
    <source>
        <dbReference type="PROSITE" id="PS50011"/>
    </source>
</evidence>
<dbReference type="Gene3D" id="1.25.10.10">
    <property type="entry name" value="Leucine-rich Repeat Variant"/>
    <property type="match status" value="1"/>
</dbReference>
<dbReference type="InterPro" id="IPR050660">
    <property type="entry name" value="NEK_Ser/Thr_kinase"/>
</dbReference>
<proteinExistence type="inferred from homology"/>
<evidence type="ECO:0000256" key="1">
    <source>
        <dbReference type="ARBA" id="ARBA00010886"/>
    </source>
</evidence>
<evidence type="ECO:0000256" key="8">
    <source>
        <dbReference type="PROSITE-ProRule" id="PRU10141"/>
    </source>
</evidence>
<name>A0A0M0J608_9EUKA</name>
<dbReference type="SUPFAM" id="SSF56112">
    <property type="entry name" value="Protein kinase-like (PK-like)"/>
    <property type="match status" value="1"/>
</dbReference>
<evidence type="ECO:0000313" key="10">
    <source>
        <dbReference type="EMBL" id="KOO22021.1"/>
    </source>
</evidence>
<dbReference type="InterPro" id="IPR011989">
    <property type="entry name" value="ARM-like"/>
</dbReference>
<protein>
    <recommendedName>
        <fullName evidence="2">non-specific serine/threonine protein kinase</fullName>
        <ecNumber evidence="2">2.7.11.1</ecNumber>
    </recommendedName>
</protein>
<keyword evidence="11" id="KW-1185">Reference proteome</keyword>
<dbReference type="InterPro" id="IPR000719">
    <property type="entry name" value="Prot_kinase_dom"/>
</dbReference>
<dbReference type="Gene3D" id="1.10.510.10">
    <property type="entry name" value="Transferase(Phosphotransferase) domain 1"/>
    <property type="match status" value="1"/>
</dbReference>
<accession>A0A0M0J608</accession>
<dbReference type="PANTHER" id="PTHR43671:SF13">
    <property type="entry name" value="SERINE_THREONINE-PROTEIN KINASE NEK2"/>
    <property type="match status" value="1"/>
</dbReference>
<evidence type="ECO:0000256" key="7">
    <source>
        <dbReference type="PROSITE-ProRule" id="PRU00259"/>
    </source>
</evidence>
<keyword evidence="3" id="KW-0808">Transferase</keyword>
<dbReference type="GO" id="GO:0005524">
    <property type="term" value="F:ATP binding"/>
    <property type="evidence" value="ECO:0007669"/>
    <property type="project" value="UniProtKB-UniRule"/>
</dbReference>
<evidence type="ECO:0000256" key="5">
    <source>
        <dbReference type="ARBA" id="ARBA00022777"/>
    </source>
</evidence>
<dbReference type="AlphaFoldDB" id="A0A0M0J608"/>
<dbReference type="GO" id="GO:0004674">
    <property type="term" value="F:protein serine/threonine kinase activity"/>
    <property type="evidence" value="ECO:0007669"/>
    <property type="project" value="UniProtKB-EC"/>
</dbReference>
<dbReference type="InterPro" id="IPR011009">
    <property type="entry name" value="Kinase-like_dom_sf"/>
</dbReference>
<feature type="domain" description="Protein kinase" evidence="9">
    <location>
        <begin position="356"/>
        <end position="623"/>
    </location>
</feature>
<evidence type="ECO:0000256" key="3">
    <source>
        <dbReference type="ARBA" id="ARBA00022679"/>
    </source>
</evidence>
<dbReference type="PANTHER" id="PTHR43671">
    <property type="entry name" value="SERINE/THREONINE-PROTEIN KINASE NEK"/>
    <property type="match status" value="1"/>
</dbReference>
<dbReference type="EMBL" id="JWZX01003316">
    <property type="protein sequence ID" value="KOO22021.1"/>
    <property type="molecule type" value="Genomic_DNA"/>
</dbReference>
<keyword evidence="4 8" id="KW-0547">Nucleotide-binding</keyword>
<dbReference type="SUPFAM" id="SSF48371">
    <property type="entry name" value="ARM repeat"/>
    <property type="match status" value="1"/>
</dbReference>
<dbReference type="EC" id="2.7.11.1" evidence="2"/>
<reference evidence="11" key="1">
    <citation type="journal article" date="2015" name="PLoS Genet.">
        <title>Genome Sequence and Transcriptome Analyses of Chrysochromulina tobin: Metabolic Tools for Enhanced Algal Fitness in the Prominent Order Prymnesiales (Haptophyceae).</title>
        <authorList>
            <person name="Hovde B.T."/>
            <person name="Deodato C.R."/>
            <person name="Hunsperger H.M."/>
            <person name="Ryken S.A."/>
            <person name="Yost W."/>
            <person name="Jha R.K."/>
            <person name="Patterson J."/>
            <person name="Monnat R.J. Jr."/>
            <person name="Barlow S.B."/>
            <person name="Starkenburg S.R."/>
            <person name="Cattolico R.A."/>
        </authorList>
    </citation>
    <scope>NUCLEOTIDE SEQUENCE</scope>
    <source>
        <strain evidence="11">CCMP291</strain>
    </source>
</reference>
<sequence>MKRFAPLEELAPLSRAAAGASTSAAEPTDGMRLQRALVALLSTREVLVLQCVLVAMHQFVQLESHLQAFGQLGCAEMLLRILTDYEPTFKAHAAELIELLLSERTFLLDVVLHDGTAAILSALPSDDPNVQLPLLRTLERMIGHGECGKEIRQIGGINVLMNVLSAPYLAPRVAIAICSVLTAIALDDEGALQIRKANGVYQLGQLLLQCAPPEAANIGAPTTAGSGRAAAVSCASADARISPSTAAAAPAADAADVSRIAEGGEPSPELLAAHAFRALRILFSTERNRKIFQRLFPPVLFAAFIDLGHYVNSLACYAPLAQQLFRLTAEMRVRMQEALADINVIKGPASHKVKDYAVQELLGRGAFGSVYQVKKDTGETLFAMKELPLDAVAEMQPQQPSGAQQPVSYLKREVKILSTLQHPNIIRYFESFQQGKSLYIVMELVEGATLLDHLNSLAEKGQTMPEARIWSIFTQMCLALRYIHKEKHVVHRDLTPSNVMITAEGVVKLADFGLAKQRMGTNSVMDSVVGTVLYQCPEIIQHETYGEKADIWSLGCILYQTAMLRPPFEGSNPLVVATNIVEGNYKPISGPFEPLLVDVVSKLLSVDPQLHKILFICELPPSMEGALSAERLAIEKYKRELFSHRNHHRGRNLKVELHKVVSGSQETIDLAFRSSAADVQRISYEAMQQYIEQVLEVTGYYALGATSGANLPPVPPPSTT</sequence>
<dbReference type="PROSITE" id="PS00107">
    <property type="entry name" value="PROTEIN_KINASE_ATP"/>
    <property type="match status" value="1"/>
</dbReference>
<dbReference type="InterPro" id="IPR008266">
    <property type="entry name" value="Tyr_kinase_AS"/>
</dbReference>
<dbReference type="Pfam" id="PF00069">
    <property type="entry name" value="Pkinase"/>
    <property type="match status" value="1"/>
</dbReference>
<dbReference type="OrthoDB" id="248923at2759"/>
<keyword evidence="5 10" id="KW-0418">Kinase</keyword>
<evidence type="ECO:0000313" key="11">
    <source>
        <dbReference type="Proteomes" id="UP000037460"/>
    </source>
</evidence>
<feature type="binding site" evidence="8">
    <location>
        <position position="385"/>
    </location>
    <ligand>
        <name>ATP</name>
        <dbReference type="ChEBI" id="CHEBI:30616"/>
    </ligand>
</feature>
<dbReference type="PROSITE" id="PS50176">
    <property type="entry name" value="ARM_REPEAT"/>
    <property type="match status" value="1"/>
</dbReference>
<dbReference type="InterPro" id="IPR016024">
    <property type="entry name" value="ARM-type_fold"/>
</dbReference>